<accession>A0A498IM77</accession>
<dbReference type="Proteomes" id="UP000290289">
    <property type="component" value="Chromosome 11"/>
</dbReference>
<keyword evidence="3" id="KW-1185">Reference proteome</keyword>
<comment type="caution">
    <text evidence="2">The sequence shown here is derived from an EMBL/GenBank/DDBJ whole genome shotgun (WGS) entry which is preliminary data.</text>
</comment>
<evidence type="ECO:0000256" key="1">
    <source>
        <dbReference type="SAM" id="MobiDB-lite"/>
    </source>
</evidence>
<feature type="region of interest" description="Disordered" evidence="1">
    <location>
        <begin position="1"/>
        <end position="20"/>
    </location>
</feature>
<feature type="compositionally biased region" description="Basic and acidic residues" evidence="1">
    <location>
        <begin position="1"/>
        <end position="17"/>
    </location>
</feature>
<dbReference type="EMBL" id="RDQH01000337">
    <property type="protein sequence ID" value="RXH83274.1"/>
    <property type="molecule type" value="Genomic_DNA"/>
</dbReference>
<proteinExistence type="predicted"/>
<reference evidence="2 3" key="1">
    <citation type="submission" date="2018-10" db="EMBL/GenBank/DDBJ databases">
        <title>A high-quality apple genome assembly.</title>
        <authorList>
            <person name="Hu J."/>
        </authorList>
    </citation>
    <scope>NUCLEOTIDE SEQUENCE [LARGE SCALE GENOMIC DNA]</scope>
    <source>
        <strain evidence="3">cv. HFTH1</strain>
        <tissue evidence="2">Young leaf</tissue>
    </source>
</reference>
<evidence type="ECO:0000313" key="2">
    <source>
        <dbReference type="EMBL" id="RXH83274.1"/>
    </source>
</evidence>
<dbReference type="AlphaFoldDB" id="A0A498IM77"/>
<protein>
    <submittedName>
        <fullName evidence="2">Uncharacterized protein</fullName>
    </submittedName>
</protein>
<evidence type="ECO:0000313" key="3">
    <source>
        <dbReference type="Proteomes" id="UP000290289"/>
    </source>
</evidence>
<name>A0A498IM77_MALDO</name>
<gene>
    <name evidence="2" type="ORF">DVH24_005527</name>
</gene>
<organism evidence="2 3">
    <name type="scientific">Malus domestica</name>
    <name type="common">Apple</name>
    <name type="synonym">Pyrus malus</name>
    <dbReference type="NCBI Taxonomy" id="3750"/>
    <lineage>
        <taxon>Eukaryota</taxon>
        <taxon>Viridiplantae</taxon>
        <taxon>Streptophyta</taxon>
        <taxon>Embryophyta</taxon>
        <taxon>Tracheophyta</taxon>
        <taxon>Spermatophyta</taxon>
        <taxon>Magnoliopsida</taxon>
        <taxon>eudicotyledons</taxon>
        <taxon>Gunneridae</taxon>
        <taxon>Pentapetalae</taxon>
        <taxon>rosids</taxon>
        <taxon>fabids</taxon>
        <taxon>Rosales</taxon>
        <taxon>Rosaceae</taxon>
        <taxon>Amygdaloideae</taxon>
        <taxon>Maleae</taxon>
        <taxon>Malus</taxon>
    </lineage>
</organism>
<sequence>MVEDAQDSKSPLKEAHDIQSQIKSAMQSRVPCFKELSEVYSCVNCLIHVVKVGVFKFRSNARAFLLVLTEVEGHVLSFF</sequence>